<proteinExistence type="predicted"/>
<protein>
    <submittedName>
        <fullName evidence="2">Uncharacterized protein</fullName>
    </submittedName>
</protein>
<feature type="coiled-coil region" evidence="1">
    <location>
        <begin position="140"/>
        <end position="241"/>
    </location>
</feature>
<gene>
    <name evidence="2" type="ORF">SAY87_003264</name>
</gene>
<evidence type="ECO:0000256" key="1">
    <source>
        <dbReference type="SAM" id="Coils"/>
    </source>
</evidence>
<feature type="coiled-coil region" evidence="1">
    <location>
        <begin position="315"/>
        <end position="367"/>
    </location>
</feature>
<dbReference type="EMBL" id="JAXIOK010000006">
    <property type="protein sequence ID" value="KAK4768123.1"/>
    <property type="molecule type" value="Genomic_DNA"/>
</dbReference>
<keyword evidence="1" id="KW-0175">Coiled coil</keyword>
<dbReference type="AlphaFoldDB" id="A0AAN7QIZ1"/>
<comment type="caution">
    <text evidence="2">The sequence shown here is derived from an EMBL/GenBank/DDBJ whole genome shotgun (WGS) entry which is preliminary data.</text>
</comment>
<evidence type="ECO:0000313" key="3">
    <source>
        <dbReference type="Proteomes" id="UP001345219"/>
    </source>
</evidence>
<accession>A0AAN7QIZ1</accession>
<dbReference type="PANTHER" id="PTHR36390">
    <property type="entry name" value="MYOSIN HEAVY CHAIN-LIKE PROTEIN"/>
    <property type="match status" value="1"/>
</dbReference>
<evidence type="ECO:0000313" key="2">
    <source>
        <dbReference type="EMBL" id="KAK4768123.1"/>
    </source>
</evidence>
<sequence>MSCNSVTEEDDKSDVEELLQFGTICRELRKENDMLRESQANSFCLIRKLESQVKLLSEARAEDKKYILKLERELRNCMQEIDYLQDQIIARNTEVQHLEEHAQILELKLVDMDKLQEKVEIMSVGLMKSNMENGSLVQELERTKLELQSSSLSIEKLEESISSTALESQCEIESMKLELMTLEQNYFEAKKVQEETAQENARLNSLIYELEVRIRDAHAVINHLENENRESREKIDLSELNARVLCQGIDECIEEMQNNGRISECSPQSLLIKAGLSEELGEILGALMMKMISLCEPDPAKETLLEPDSVVQEKLEKMSLDMQAYEQLVMQLKQDLRDEKLKAKEEAEDLAQEMAELRYEMTCLLEEERKRRASIEQASLQRIAELEAQISISWSILGVYLHEILILLMLVMYSSPEPADVCGYVNLSWAMHSQTFNVESEDTVNCLIH</sequence>
<organism evidence="2 3">
    <name type="scientific">Trapa incisa</name>
    <dbReference type="NCBI Taxonomy" id="236973"/>
    <lineage>
        <taxon>Eukaryota</taxon>
        <taxon>Viridiplantae</taxon>
        <taxon>Streptophyta</taxon>
        <taxon>Embryophyta</taxon>
        <taxon>Tracheophyta</taxon>
        <taxon>Spermatophyta</taxon>
        <taxon>Magnoliopsida</taxon>
        <taxon>eudicotyledons</taxon>
        <taxon>Gunneridae</taxon>
        <taxon>Pentapetalae</taxon>
        <taxon>rosids</taxon>
        <taxon>malvids</taxon>
        <taxon>Myrtales</taxon>
        <taxon>Lythraceae</taxon>
        <taxon>Trapa</taxon>
    </lineage>
</organism>
<name>A0AAN7QIZ1_9MYRT</name>
<dbReference type="PANTHER" id="PTHR36390:SF1">
    <property type="entry name" value="MYOSIN HEAVY CHAIN-LIKE PROTEIN"/>
    <property type="match status" value="1"/>
</dbReference>
<keyword evidence="3" id="KW-1185">Reference proteome</keyword>
<dbReference type="Proteomes" id="UP001345219">
    <property type="component" value="Chromosome 3"/>
</dbReference>
<reference evidence="2 3" key="1">
    <citation type="journal article" date="2023" name="Hortic Res">
        <title>Pangenome of water caltrop reveals structural variations and asymmetric subgenome divergence after allopolyploidization.</title>
        <authorList>
            <person name="Zhang X."/>
            <person name="Chen Y."/>
            <person name="Wang L."/>
            <person name="Yuan Y."/>
            <person name="Fang M."/>
            <person name="Shi L."/>
            <person name="Lu R."/>
            <person name="Comes H.P."/>
            <person name="Ma Y."/>
            <person name="Chen Y."/>
            <person name="Huang G."/>
            <person name="Zhou Y."/>
            <person name="Zheng Z."/>
            <person name="Qiu Y."/>
        </authorList>
    </citation>
    <scope>NUCLEOTIDE SEQUENCE [LARGE SCALE GENOMIC DNA]</scope>
    <source>
        <tissue evidence="2">Roots</tissue>
    </source>
</reference>